<evidence type="ECO:0000259" key="7">
    <source>
        <dbReference type="Pfam" id="PF00931"/>
    </source>
</evidence>
<accession>A0AAD8RI34</accession>
<dbReference type="InterPro" id="IPR058922">
    <property type="entry name" value="WHD_DRP"/>
</dbReference>
<evidence type="ECO:0000256" key="5">
    <source>
        <dbReference type="ARBA" id="ARBA00022821"/>
    </source>
</evidence>
<dbReference type="InterPro" id="IPR041118">
    <property type="entry name" value="Rx_N"/>
</dbReference>
<evidence type="ECO:0008006" key="13">
    <source>
        <dbReference type="Google" id="ProtNLM"/>
    </source>
</evidence>
<dbReference type="GO" id="GO:0043531">
    <property type="term" value="F:ADP binding"/>
    <property type="evidence" value="ECO:0007669"/>
    <property type="project" value="InterPro"/>
</dbReference>
<comment type="caution">
    <text evidence="11">The sequence shown here is derived from an EMBL/GenBank/DDBJ whole genome shotgun (WGS) entry which is preliminary data.</text>
</comment>
<dbReference type="Gene3D" id="1.10.10.10">
    <property type="entry name" value="Winged helix-like DNA-binding domain superfamily/Winged helix DNA-binding domain"/>
    <property type="match status" value="1"/>
</dbReference>
<dbReference type="Pfam" id="PF23598">
    <property type="entry name" value="LRR_14"/>
    <property type="match status" value="1"/>
</dbReference>
<evidence type="ECO:0000313" key="12">
    <source>
        <dbReference type="Proteomes" id="UP001231189"/>
    </source>
</evidence>
<dbReference type="InterPro" id="IPR027417">
    <property type="entry name" value="P-loop_NTPase"/>
</dbReference>
<evidence type="ECO:0000256" key="6">
    <source>
        <dbReference type="ARBA" id="ARBA00023054"/>
    </source>
</evidence>
<feature type="domain" description="NB-ARC" evidence="7">
    <location>
        <begin position="139"/>
        <end position="296"/>
    </location>
</feature>
<protein>
    <recommendedName>
        <fullName evidence="13">NB-ARC domain-containing protein</fullName>
    </recommendedName>
</protein>
<evidence type="ECO:0000256" key="2">
    <source>
        <dbReference type="ARBA" id="ARBA00022614"/>
    </source>
</evidence>
<reference evidence="11" key="1">
    <citation type="submission" date="2023-07" db="EMBL/GenBank/DDBJ databases">
        <title>A chromosome-level genome assembly of Lolium multiflorum.</title>
        <authorList>
            <person name="Chen Y."/>
            <person name="Copetti D."/>
            <person name="Kolliker R."/>
            <person name="Studer B."/>
        </authorList>
    </citation>
    <scope>NUCLEOTIDE SEQUENCE</scope>
    <source>
        <strain evidence="11">02402/16</strain>
        <tissue evidence="11">Leaf</tissue>
    </source>
</reference>
<dbReference type="InterPro" id="IPR038005">
    <property type="entry name" value="RX-like_CC"/>
</dbReference>
<dbReference type="Gene3D" id="1.10.8.430">
    <property type="entry name" value="Helical domain of apoptotic protease-activating factors"/>
    <property type="match status" value="1"/>
</dbReference>
<dbReference type="Gene3D" id="3.80.10.10">
    <property type="entry name" value="Ribonuclease Inhibitor"/>
    <property type="match status" value="1"/>
</dbReference>
<dbReference type="EMBL" id="JAUUTY010000006">
    <property type="protein sequence ID" value="KAK1621086.1"/>
    <property type="molecule type" value="Genomic_DNA"/>
</dbReference>
<dbReference type="Pfam" id="PF00931">
    <property type="entry name" value="NB-ARC"/>
    <property type="match status" value="1"/>
</dbReference>
<evidence type="ECO:0000259" key="10">
    <source>
        <dbReference type="Pfam" id="PF23598"/>
    </source>
</evidence>
<dbReference type="FunFam" id="3.40.50.300:FF:001091">
    <property type="entry name" value="Probable disease resistance protein At1g61300"/>
    <property type="match status" value="1"/>
</dbReference>
<keyword evidence="5" id="KW-0611">Plant defense</keyword>
<dbReference type="Pfam" id="PF18052">
    <property type="entry name" value="Rx_N"/>
    <property type="match status" value="1"/>
</dbReference>
<dbReference type="SUPFAM" id="SSF52058">
    <property type="entry name" value="L domain-like"/>
    <property type="match status" value="1"/>
</dbReference>
<organism evidence="11 12">
    <name type="scientific">Lolium multiflorum</name>
    <name type="common">Italian ryegrass</name>
    <name type="synonym">Lolium perenne subsp. multiflorum</name>
    <dbReference type="NCBI Taxonomy" id="4521"/>
    <lineage>
        <taxon>Eukaryota</taxon>
        <taxon>Viridiplantae</taxon>
        <taxon>Streptophyta</taxon>
        <taxon>Embryophyta</taxon>
        <taxon>Tracheophyta</taxon>
        <taxon>Spermatophyta</taxon>
        <taxon>Magnoliopsida</taxon>
        <taxon>Liliopsida</taxon>
        <taxon>Poales</taxon>
        <taxon>Poaceae</taxon>
        <taxon>BOP clade</taxon>
        <taxon>Pooideae</taxon>
        <taxon>Poodae</taxon>
        <taxon>Poeae</taxon>
        <taxon>Poeae Chloroplast Group 2 (Poeae type)</taxon>
        <taxon>Loliodinae</taxon>
        <taxon>Loliinae</taxon>
        <taxon>Lolium</taxon>
    </lineage>
</organism>
<dbReference type="PRINTS" id="PR00364">
    <property type="entry name" value="DISEASERSIST"/>
</dbReference>
<proteinExistence type="inferred from homology"/>
<dbReference type="PANTHER" id="PTHR23155:SF906">
    <property type="entry name" value="OS08G0205100 PROTEIN"/>
    <property type="match status" value="1"/>
</dbReference>
<dbReference type="Gene3D" id="3.40.50.300">
    <property type="entry name" value="P-loop containing nucleotide triphosphate hydrolases"/>
    <property type="match status" value="1"/>
</dbReference>
<evidence type="ECO:0000256" key="1">
    <source>
        <dbReference type="ARBA" id="ARBA00008894"/>
    </source>
</evidence>
<feature type="domain" description="Disease resistance protein winged helix" evidence="9">
    <location>
        <begin position="386"/>
        <end position="456"/>
    </location>
</feature>
<comment type="similarity">
    <text evidence="1">Belongs to the disease resistance NB-LRR family.</text>
</comment>
<keyword evidence="2" id="KW-0433">Leucine-rich repeat</keyword>
<evidence type="ECO:0000313" key="11">
    <source>
        <dbReference type="EMBL" id="KAK1621086.1"/>
    </source>
</evidence>
<sequence length="912" mass="103237">MSDAEEEPDRQAKCWANEVRELSYDMEDSVDDFMLCVEHKSNSTPHGFKGFIHRSMNLLTSINTRHRIAKEFRVLKSRAMEVSERRERYKIDGDVSKPNNTSIDLRLLAFCAETASLVGIDEPRDELIQLIMGEEDVAAQDRKVLSLVGFGGLGKTTLANQIYCKLEGQFQRRAFVTVSQKPDIRKILRNILSQAGYVPPKETNMDIWDEAVLLSTLQNFLRDQRYLIVVDDIWDETAWNIINYALPKDRNNSTVITTTRIDNVARACCSNQCGYVYRMNPLSNQHSRRLFFTRIFGSEDACPLFLEKVSVRILKRCGGLPLAIITISSLLACQRNQLKEQWEQILNSLGSNMELHPTLEGMRQILNLSYIHLPRYLKTCMLYLGIYPEDRVIEKNDLVRQWVAQGFISTANGQDQEDVAEGYFNELVNRSIVQPSSYRNGHAVSCIVHDMMLDLIIHKCRDENFILAIDDLHAMTGLHDKVRRLSLNLDGVIDGTIMETICLSQVRALARFGTSTYAPPLMEFKHLRVLSLDYLGRYQESGIFDLGGICHLFQLRYLKVEAHGEIVLPSKIRGLQQLETLEIDSCGSKVQVPSDIVHLRRLLHLIIHGQTVLPDGIGNMKSLSTLGRFDFGMNSLDVTKGLGELTNLRDLRISCTGRTEITRLLDGSISIKKIMDGVEARSMDALRSSIGKLCNLKYLSVDPPLCTDYSEFLDALSSVYPSPSHLQRLDLLYCRLPRVPKWISDLHNLYKLDLVVHDVLRDDVGILAQLPSLTHLYLHIQGIPREKVVISRTGFPVLKYLTVGCSRASALTFEVGAMPRLEWLKIYFDTPLWHKYGGAPSGIEHLSGLKKIYVRIGCSGDDSDIRAAESALRNAIDVHPGRPVAEIDRSGLCSYFDKVKDQLEDENVNTST</sequence>
<keyword evidence="6" id="KW-0175">Coiled coil</keyword>
<dbReference type="Gene3D" id="1.20.5.4130">
    <property type="match status" value="1"/>
</dbReference>
<evidence type="ECO:0000256" key="4">
    <source>
        <dbReference type="ARBA" id="ARBA00022741"/>
    </source>
</evidence>
<feature type="domain" description="Disease resistance N-terminal" evidence="8">
    <location>
        <begin position="4"/>
        <end position="44"/>
    </location>
</feature>
<dbReference type="InterPro" id="IPR042197">
    <property type="entry name" value="Apaf_helical"/>
</dbReference>
<keyword evidence="12" id="KW-1185">Reference proteome</keyword>
<evidence type="ECO:0000259" key="8">
    <source>
        <dbReference type="Pfam" id="PF18052"/>
    </source>
</evidence>
<name>A0AAD8RI34_LOLMU</name>
<dbReference type="InterPro" id="IPR036388">
    <property type="entry name" value="WH-like_DNA-bd_sf"/>
</dbReference>
<dbReference type="InterPro" id="IPR055414">
    <property type="entry name" value="LRR_R13L4/SHOC2-like"/>
</dbReference>
<keyword evidence="4" id="KW-0547">Nucleotide-binding</keyword>
<dbReference type="GO" id="GO:0009626">
    <property type="term" value="P:plant-type hypersensitive response"/>
    <property type="evidence" value="ECO:0007669"/>
    <property type="project" value="UniProtKB-ARBA"/>
</dbReference>
<dbReference type="GO" id="GO:0002758">
    <property type="term" value="P:innate immune response-activating signaling pathway"/>
    <property type="evidence" value="ECO:0007669"/>
    <property type="project" value="UniProtKB-ARBA"/>
</dbReference>
<dbReference type="InterPro" id="IPR002182">
    <property type="entry name" value="NB-ARC"/>
</dbReference>
<dbReference type="SUPFAM" id="SSF52540">
    <property type="entry name" value="P-loop containing nucleoside triphosphate hydrolases"/>
    <property type="match status" value="1"/>
</dbReference>
<dbReference type="InterPro" id="IPR032675">
    <property type="entry name" value="LRR_dom_sf"/>
</dbReference>
<dbReference type="CDD" id="cd14798">
    <property type="entry name" value="RX-CC_like"/>
    <property type="match status" value="1"/>
</dbReference>
<dbReference type="AlphaFoldDB" id="A0AAD8RI34"/>
<dbReference type="GO" id="GO:0042742">
    <property type="term" value="P:defense response to bacterium"/>
    <property type="evidence" value="ECO:0007669"/>
    <property type="project" value="UniProtKB-ARBA"/>
</dbReference>
<gene>
    <name evidence="11" type="ORF">QYE76_026603</name>
</gene>
<dbReference type="FunFam" id="1.10.10.10:FF:000322">
    <property type="entry name" value="Probable disease resistance protein At1g63360"/>
    <property type="match status" value="1"/>
</dbReference>
<evidence type="ECO:0000256" key="3">
    <source>
        <dbReference type="ARBA" id="ARBA00022737"/>
    </source>
</evidence>
<dbReference type="InterPro" id="IPR044974">
    <property type="entry name" value="Disease_R_plants"/>
</dbReference>
<dbReference type="Proteomes" id="UP001231189">
    <property type="component" value="Unassembled WGS sequence"/>
</dbReference>
<dbReference type="Pfam" id="PF23559">
    <property type="entry name" value="WHD_DRP"/>
    <property type="match status" value="1"/>
</dbReference>
<evidence type="ECO:0000259" key="9">
    <source>
        <dbReference type="Pfam" id="PF23559"/>
    </source>
</evidence>
<dbReference type="PANTHER" id="PTHR23155">
    <property type="entry name" value="DISEASE RESISTANCE PROTEIN RP"/>
    <property type="match status" value="1"/>
</dbReference>
<feature type="domain" description="Disease resistance R13L4/SHOC-2-like LRR" evidence="10">
    <location>
        <begin position="505"/>
        <end position="884"/>
    </location>
</feature>
<keyword evidence="3" id="KW-0677">Repeat</keyword>